<accession>A0ABP1CPY0</accession>
<evidence type="ECO:0000313" key="4">
    <source>
        <dbReference type="Proteomes" id="UP001497453"/>
    </source>
</evidence>
<feature type="signal peptide" evidence="2">
    <location>
        <begin position="1"/>
        <end position="20"/>
    </location>
</feature>
<protein>
    <submittedName>
        <fullName evidence="3">Uncharacterized protein</fullName>
    </submittedName>
</protein>
<organism evidence="3 4">
    <name type="scientific">Somion occarium</name>
    <dbReference type="NCBI Taxonomy" id="3059160"/>
    <lineage>
        <taxon>Eukaryota</taxon>
        <taxon>Fungi</taxon>
        <taxon>Dikarya</taxon>
        <taxon>Basidiomycota</taxon>
        <taxon>Agaricomycotina</taxon>
        <taxon>Agaricomycetes</taxon>
        <taxon>Polyporales</taxon>
        <taxon>Cerrenaceae</taxon>
        <taxon>Somion</taxon>
    </lineage>
</organism>
<feature type="compositionally biased region" description="Basic and acidic residues" evidence="1">
    <location>
        <begin position="98"/>
        <end position="107"/>
    </location>
</feature>
<gene>
    <name evidence="3" type="ORF">GFSPODELE1_LOCUS1832</name>
</gene>
<evidence type="ECO:0000256" key="2">
    <source>
        <dbReference type="SAM" id="SignalP"/>
    </source>
</evidence>
<dbReference type="Proteomes" id="UP001497453">
    <property type="component" value="Chromosome 10"/>
</dbReference>
<reference evidence="4" key="1">
    <citation type="submission" date="2024-04" db="EMBL/GenBank/DDBJ databases">
        <authorList>
            <person name="Shaw F."/>
            <person name="Minotto A."/>
        </authorList>
    </citation>
    <scope>NUCLEOTIDE SEQUENCE [LARGE SCALE GENOMIC DNA]</scope>
</reference>
<name>A0ABP1CPY0_9APHY</name>
<feature type="region of interest" description="Disordered" evidence="1">
    <location>
        <begin position="85"/>
        <end position="107"/>
    </location>
</feature>
<proteinExistence type="predicted"/>
<dbReference type="EMBL" id="OZ037953">
    <property type="protein sequence ID" value="CAL1697746.1"/>
    <property type="molecule type" value="Genomic_DNA"/>
</dbReference>
<evidence type="ECO:0000313" key="3">
    <source>
        <dbReference type="EMBL" id="CAL1697746.1"/>
    </source>
</evidence>
<evidence type="ECO:0000256" key="1">
    <source>
        <dbReference type="SAM" id="MobiDB-lite"/>
    </source>
</evidence>
<keyword evidence="4" id="KW-1185">Reference proteome</keyword>
<keyword evidence="2" id="KW-0732">Signal</keyword>
<sequence>MRCILSIVFHLLLATSLVLGYPFSSEKPTRKTDDLMSSLADRLSTLTFQRVPGRIASRFSGDWSYPDYALWERLHGGETGTFGDFISPIVTDDPTADDNGRSEEPEN</sequence>
<feature type="chain" id="PRO_5045079307" evidence="2">
    <location>
        <begin position="21"/>
        <end position="107"/>
    </location>
</feature>